<dbReference type="InterPro" id="IPR058193">
    <property type="entry name" value="VanY/YodJ_core_dom"/>
</dbReference>
<protein>
    <submittedName>
        <fullName evidence="3">M15 family metallopeptidase</fullName>
    </submittedName>
</protein>
<comment type="caution">
    <text evidence="3">The sequence shown here is derived from an EMBL/GenBank/DDBJ whole genome shotgun (WGS) entry which is preliminary data.</text>
</comment>
<dbReference type="GO" id="GO:0006508">
    <property type="term" value="P:proteolysis"/>
    <property type="evidence" value="ECO:0007669"/>
    <property type="project" value="InterPro"/>
</dbReference>
<dbReference type="PANTHER" id="PTHR34385:SF1">
    <property type="entry name" value="PEPTIDOGLYCAN L-ALANYL-D-GLUTAMATE ENDOPEPTIDASE CWLK"/>
    <property type="match status" value="1"/>
</dbReference>
<organism evidence="3 4">
    <name type="scientific">Leuconostoc gasicomitatum</name>
    <dbReference type="NCBI Taxonomy" id="115778"/>
    <lineage>
        <taxon>Bacteria</taxon>
        <taxon>Bacillati</taxon>
        <taxon>Bacillota</taxon>
        <taxon>Bacilli</taxon>
        <taxon>Lactobacillales</taxon>
        <taxon>Lactobacillaceae</taxon>
        <taxon>Leuconostoc</taxon>
        <taxon>Leuconostoc gelidum group</taxon>
    </lineage>
</organism>
<dbReference type="AlphaFoldDB" id="A0A9Q3XUK8"/>
<feature type="domain" description="D-alanyl-D-alanine carboxypeptidase-like core" evidence="2">
    <location>
        <begin position="88"/>
        <end position="230"/>
    </location>
</feature>
<dbReference type="InterPro" id="IPR052179">
    <property type="entry name" value="DD-CPase-like"/>
</dbReference>
<dbReference type="SUPFAM" id="SSF55166">
    <property type="entry name" value="Hedgehog/DD-peptidase"/>
    <property type="match status" value="1"/>
</dbReference>
<dbReference type="Gene3D" id="3.30.1380.10">
    <property type="match status" value="1"/>
</dbReference>
<feature type="transmembrane region" description="Helical" evidence="1">
    <location>
        <begin position="12"/>
        <end position="31"/>
    </location>
</feature>
<dbReference type="InterPro" id="IPR009045">
    <property type="entry name" value="Zn_M74/Hedgehog-like"/>
</dbReference>
<dbReference type="Pfam" id="PF02557">
    <property type="entry name" value="VanY"/>
    <property type="match status" value="1"/>
</dbReference>
<keyword evidence="1" id="KW-0472">Membrane</keyword>
<reference evidence="3" key="1">
    <citation type="submission" date="2021-05" db="EMBL/GenBank/DDBJ databases">
        <title>Pangenome of Leuconostoc gelidum warrants species status for Leuconostoc gelidum subsp. gasicomitatum.</title>
        <authorList>
            <person name="Johansson P."/>
            <person name="Sade E."/>
            <person name="Hultman J."/>
            <person name="Auvinen P."/>
            <person name="Bjorkroth J."/>
        </authorList>
    </citation>
    <scope>NUCLEOTIDE SEQUENCE</scope>
    <source>
        <strain evidence="3">A.21.4</strain>
    </source>
</reference>
<proteinExistence type="predicted"/>
<dbReference type="EMBL" id="JAHBFI010000001">
    <property type="protein sequence ID" value="MBZ5961682.1"/>
    <property type="molecule type" value="Genomic_DNA"/>
</dbReference>
<dbReference type="RefSeq" id="WP_224143925.1">
    <property type="nucleotide sequence ID" value="NZ_CBCPIF010000001.1"/>
</dbReference>
<dbReference type="CDD" id="cd14852">
    <property type="entry name" value="LD-carboxypeptidase"/>
    <property type="match status" value="1"/>
</dbReference>
<gene>
    <name evidence="3" type="ORF">KIJ12_00625</name>
</gene>
<dbReference type="Proteomes" id="UP000752647">
    <property type="component" value="Unassembled WGS sequence"/>
</dbReference>
<name>A0A9Q3XUK8_9LACO</name>
<evidence type="ECO:0000313" key="4">
    <source>
        <dbReference type="Proteomes" id="UP000752647"/>
    </source>
</evidence>
<sequence>MKVHSKKFGGLILGLVIIIFVIISVICYVNHSNGLIKKQQEMQKSPVKSLRYTLPKHTKVSDWQLILVNKQHPRTSEIQFNKVTVDGKQMDQRIEKPLNDFRAGAKIAGYDTTLVSAYRSIADQSEVYQNSLRQNEANGMDEKAATKLTQSVIQTPGSSEHQTGLAVDLAGNDALAKYPALMAQMDEFKSQKWLIKHASDYGFVLRYLNDSKSISQTGIDYESWHFRYVGIANARYMVQHHLTLEAYRNMLRKAAQN</sequence>
<dbReference type="GO" id="GO:0008233">
    <property type="term" value="F:peptidase activity"/>
    <property type="evidence" value="ECO:0007669"/>
    <property type="project" value="InterPro"/>
</dbReference>
<dbReference type="PANTHER" id="PTHR34385">
    <property type="entry name" value="D-ALANYL-D-ALANINE CARBOXYPEPTIDASE"/>
    <property type="match status" value="1"/>
</dbReference>
<keyword evidence="1" id="KW-0812">Transmembrane</keyword>
<evidence type="ECO:0000313" key="3">
    <source>
        <dbReference type="EMBL" id="MBZ5961682.1"/>
    </source>
</evidence>
<keyword evidence="1" id="KW-1133">Transmembrane helix</keyword>
<evidence type="ECO:0000259" key="2">
    <source>
        <dbReference type="Pfam" id="PF02557"/>
    </source>
</evidence>
<accession>A0A9Q3XUK8</accession>
<evidence type="ECO:0000256" key="1">
    <source>
        <dbReference type="SAM" id="Phobius"/>
    </source>
</evidence>
<dbReference type="InterPro" id="IPR003709">
    <property type="entry name" value="VanY-like_core_dom"/>
</dbReference>